<organism evidence="1 2">
    <name type="scientific">Zarea fungicola</name>
    <dbReference type="NCBI Taxonomy" id="93591"/>
    <lineage>
        <taxon>Eukaryota</taxon>
        <taxon>Fungi</taxon>
        <taxon>Dikarya</taxon>
        <taxon>Ascomycota</taxon>
        <taxon>Pezizomycotina</taxon>
        <taxon>Sordariomycetes</taxon>
        <taxon>Hypocreomycetidae</taxon>
        <taxon>Hypocreales</taxon>
        <taxon>Cordycipitaceae</taxon>
        <taxon>Zarea</taxon>
    </lineage>
</organism>
<evidence type="ECO:0000313" key="1">
    <source>
        <dbReference type="EMBL" id="KAJ2971722.1"/>
    </source>
</evidence>
<dbReference type="EMBL" id="JANJQO010001286">
    <property type="protein sequence ID" value="KAJ2971722.1"/>
    <property type="molecule type" value="Genomic_DNA"/>
</dbReference>
<comment type="caution">
    <text evidence="1">The sequence shown here is derived from an EMBL/GenBank/DDBJ whole genome shotgun (WGS) entry which is preliminary data.</text>
</comment>
<accession>A0ACC1MXJ1</accession>
<evidence type="ECO:0000313" key="2">
    <source>
        <dbReference type="Proteomes" id="UP001143910"/>
    </source>
</evidence>
<proteinExistence type="predicted"/>
<gene>
    <name evidence="1" type="ORF">NQ176_g7554</name>
</gene>
<protein>
    <submittedName>
        <fullName evidence="1">Uncharacterized protein</fullName>
    </submittedName>
</protein>
<sequence>MLFTKSTASLLALAGSVSAAAIPSNDGFPNPSADQKLAIAKQAGGLLPSIDLPTKLGPASTTTFQLIRFNELFETAFYDSLITNVTKGVDGFKVHQHKDKLLKILTTIRDRSSMPLPLRVP</sequence>
<reference evidence="1" key="1">
    <citation type="submission" date="2022-08" db="EMBL/GenBank/DDBJ databases">
        <title>Genome Sequence of Lecanicillium fungicola.</title>
        <authorList>
            <person name="Buettner E."/>
        </authorList>
    </citation>
    <scope>NUCLEOTIDE SEQUENCE</scope>
    <source>
        <strain evidence="1">Babe33</strain>
    </source>
</reference>
<name>A0ACC1MXJ1_9HYPO</name>
<dbReference type="Proteomes" id="UP001143910">
    <property type="component" value="Unassembled WGS sequence"/>
</dbReference>
<keyword evidence="2" id="KW-1185">Reference proteome</keyword>